<evidence type="ECO:0000256" key="2">
    <source>
        <dbReference type="ARBA" id="ARBA00023157"/>
    </source>
</evidence>
<evidence type="ECO:0000256" key="1">
    <source>
        <dbReference type="ARBA" id="ARBA00002549"/>
    </source>
</evidence>
<dbReference type="Proteomes" id="UP001164746">
    <property type="component" value="Chromosome 3"/>
</dbReference>
<dbReference type="PROSITE" id="PS00195">
    <property type="entry name" value="GLUTAREDOXIN_1"/>
    <property type="match status" value="1"/>
</dbReference>
<dbReference type="Pfam" id="PF00462">
    <property type="entry name" value="Glutaredoxin"/>
    <property type="match status" value="1"/>
</dbReference>
<keyword evidence="3" id="KW-0676">Redox-active center</keyword>
<dbReference type="PRINTS" id="PR00160">
    <property type="entry name" value="GLUTAREDOXIN"/>
</dbReference>
<name>A0ABY7DMF4_MYAAR</name>
<comment type="function">
    <text evidence="1">Has a glutathione-disulfide oxidoreductase activity in the presence of NADPH and glutathione reductase. Reduces low molecular weight disulfides and proteins.</text>
</comment>
<dbReference type="InterPro" id="IPR011767">
    <property type="entry name" value="GLR_AS"/>
</dbReference>
<protein>
    <submittedName>
        <fullName evidence="5">GLRX1-like protein</fullName>
    </submittedName>
</protein>
<proteinExistence type="predicted"/>
<dbReference type="PANTHER" id="PTHR45694:SF18">
    <property type="entry name" value="GLUTAREDOXIN-1-RELATED"/>
    <property type="match status" value="1"/>
</dbReference>
<dbReference type="PROSITE" id="PS51354">
    <property type="entry name" value="GLUTAREDOXIN_2"/>
    <property type="match status" value="1"/>
</dbReference>
<evidence type="ECO:0000313" key="6">
    <source>
        <dbReference type="Proteomes" id="UP001164746"/>
    </source>
</evidence>
<accession>A0ABY7DMF4</accession>
<dbReference type="InterPro" id="IPR036249">
    <property type="entry name" value="Thioredoxin-like_sf"/>
</dbReference>
<keyword evidence="6" id="KW-1185">Reference proteome</keyword>
<dbReference type="SUPFAM" id="SSF52833">
    <property type="entry name" value="Thioredoxin-like"/>
    <property type="match status" value="1"/>
</dbReference>
<feature type="domain" description="Glutaredoxin" evidence="4">
    <location>
        <begin position="36"/>
        <end position="103"/>
    </location>
</feature>
<dbReference type="InterPro" id="IPR002109">
    <property type="entry name" value="Glutaredoxin"/>
</dbReference>
<dbReference type="InterPro" id="IPR014025">
    <property type="entry name" value="Glutaredoxin_subgr"/>
</dbReference>
<evidence type="ECO:0000259" key="4">
    <source>
        <dbReference type="Pfam" id="PF00462"/>
    </source>
</evidence>
<gene>
    <name evidence="5" type="ORF">MAR_022716</name>
</gene>
<keyword evidence="2" id="KW-1015">Disulfide bond</keyword>
<organism evidence="5 6">
    <name type="scientific">Mya arenaria</name>
    <name type="common">Soft-shell clam</name>
    <dbReference type="NCBI Taxonomy" id="6604"/>
    <lineage>
        <taxon>Eukaryota</taxon>
        <taxon>Metazoa</taxon>
        <taxon>Spiralia</taxon>
        <taxon>Lophotrochozoa</taxon>
        <taxon>Mollusca</taxon>
        <taxon>Bivalvia</taxon>
        <taxon>Autobranchia</taxon>
        <taxon>Heteroconchia</taxon>
        <taxon>Euheterodonta</taxon>
        <taxon>Imparidentia</taxon>
        <taxon>Neoheterodontei</taxon>
        <taxon>Myida</taxon>
        <taxon>Myoidea</taxon>
        <taxon>Myidae</taxon>
        <taxon>Mya</taxon>
    </lineage>
</organism>
<dbReference type="Gene3D" id="3.40.30.10">
    <property type="entry name" value="Glutaredoxin"/>
    <property type="match status" value="1"/>
</dbReference>
<evidence type="ECO:0000256" key="3">
    <source>
        <dbReference type="ARBA" id="ARBA00023284"/>
    </source>
</evidence>
<dbReference type="PANTHER" id="PTHR45694">
    <property type="entry name" value="GLUTAREDOXIN 2"/>
    <property type="match status" value="1"/>
</dbReference>
<sequence length="141" mass="15405">MSAYKDGYQDNANSVAIATGGVKDTVDRIVRGHAAVVFSRPGCPYCLGARNICRKYMKRTIKPEEVCFVDVEGQTDARAYRNYLKLVTGNSVLPAVFVQGSYIGGLEQLTALHRDDRLAEMLRTATQNDPFSGIPSGKTAK</sequence>
<reference evidence="5" key="1">
    <citation type="submission" date="2022-11" db="EMBL/GenBank/DDBJ databases">
        <title>Centuries of genome instability and evolution in soft-shell clam transmissible cancer (bioRxiv).</title>
        <authorList>
            <person name="Hart S.F.M."/>
            <person name="Yonemitsu M.A."/>
            <person name="Giersch R.M."/>
            <person name="Beal B.F."/>
            <person name="Arriagada G."/>
            <person name="Davis B.W."/>
            <person name="Ostrander E.A."/>
            <person name="Goff S.P."/>
            <person name="Metzger M.J."/>
        </authorList>
    </citation>
    <scope>NUCLEOTIDE SEQUENCE</scope>
    <source>
        <strain evidence="5">MELC-2E11</strain>
        <tissue evidence="5">Siphon/mantle</tissue>
    </source>
</reference>
<dbReference type="EMBL" id="CP111014">
    <property type="protein sequence ID" value="WAQ98343.1"/>
    <property type="molecule type" value="Genomic_DNA"/>
</dbReference>
<evidence type="ECO:0000313" key="5">
    <source>
        <dbReference type="EMBL" id="WAQ98343.1"/>
    </source>
</evidence>